<keyword evidence="5" id="KW-1185">Reference proteome</keyword>
<sequence length="308" mass="33383">MDTITTTAERIAESALNSGFIETGAPRLPRPQVVRPSRPFPFFPAWIGVSRWGTPHVEASSSNPLRNWTRTMTDFGRLYRVLGIDPGCTLDAFKQAYRRQVAALHPDRTHAAAQTTDRLKELNLAYAAALDFHRLHGRLPGLPPRTAAPVHAASPSIPDPRDVPASASPRWSKRLLAALAVISGAWMLGADSGDGRDDGPAADASGPQAGPPHATRPWPPDAEHADPIRLKRGMEADAVMDLQGAPISRESDGRWIYGPSWIRFECGVVVDWYSSRLKPLRTTSMRPQADASPQPRSPLPCPAAVPGA</sequence>
<evidence type="ECO:0000256" key="1">
    <source>
        <dbReference type="ARBA" id="ARBA00023186"/>
    </source>
</evidence>
<dbReference type="PRINTS" id="PR00625">
    <property type="entry name" value="JDOMAIN"/>
</dbReference>
<dbReference type="Proteomes" id="UP000647183">
    <property type="component" value="Unassembled WGS sequence"/>
</dbReference>
<feature type="region of interest" description="Disordered" evidence="2">
    <location>
        <begin position="143"/>
        <end position="166"/>
    </location>
</feature>
<dbReference type="Gene3D" id="1.10.287.110">
    <property type="entry name" value="DnaJ domain"/>
    <property type="match status" value="1"/>
</dbReference>
<accession>A0ABR8UK85</accession>
<comment type="caution">
    <text evidence="4">The sequence shown here is derived from an EMBL/GenBank/DDBJ whole genome shotgun (WGS) entry which is preliminary data.</text>
</comment>
<feature type="compositionally biased region" description="Pro residues" evidence="2">
    <location>
        <begin position="295"/>
        <end position="308"/>
    </location>
</feature>
<dbReference type="InterPro" id="IPR001623">
    <property type="entry name" value="DnaJ_domain"/>
</dbReference>
<feature type="compositionally biased region" description="Low complexity" evidence="2">
    <location>
        <begin position="201"/>
        <end position="212"/>
    </location>
</feature>
<feature type="region of interest" description="Disordered" evidence="2">
    <location>
        <begin position="191"/>
        <end position="225"/>
    </location>
</feature>
<evidence type="ECO:0000313" key="4">
    <source>
        <dbReference type="EMBL" id="MBD7988447.1"/>
    </source>
</evidence>
<dbReference type="EMBL" id="JACSQJ010000005">
    <property type="protein sequence ID" value="MBD7988447.1"/>
    <property type="molecule type" value="Genomic_DNA"/>
</dbReference>
<proteinExistence type="predicted"/>
<evidence type="ECO:0000313" key="5">
    <source>
        <dbReference type="Proteomes" id="UP000647183"/>
    </source>
</evidence>
<dbReference type="InterPro" id="IPR036869">
    <property type="entry name" value="J_dom_sf"/>
</dbReference>
<dbReference type="PROSITE" id="PS50076">
    <property type="entry name" value="DNAJ_2"/>
    <property type="match status" value="1"/>
</dbReference>
<feature type="region of interest" description="Disordered" evidence="2">
    <location>
        <begin position="284"/>
        <end position="308"/>
    </location>
</feature>
<evidence type="ECO:0000256" key="2">
    <source>
        <dbReference type="SAM" id="MobiDB-lite"/>
    </source>
</evidence>
<name>A0ABR8UK85_9GAMM</name>
<organism evidence="4 5">
    <name type="scientific">Luteimonas colneyensis</name>
    <dbReference type="NCBI Taxonomy" id="2762230"/>
    <lineage>
        <taxon>Bacteria</taxon>
        <taxon>Pseudomonadati</taxon>
        <taxon>Pseudomonadota</taxon>
        <taxon>Gammaproteobacteria</taxon>
        <taxon>Lysobacterales</taxon>
        <taxon>Lysobacteraceae</taxon>
        <taxon>Luteimonas</taxon>
    </lineage>
</organism>
<reference evidence="4 5" key="1">
    <citation type="submission" date="2020-08" db="EMBL/GenBank/DDBJ databases">
        <title>A Genomic Blueprint of the Chicken Gut Microbiome.</title>
        <authorList>
            <person name="Gilroy R."/>
            <person name="Ravi A."/>
            <person name="Getino M."/>
            <person name="Pursley I."/>
            <person name="Horton D.L."/>
            <person name="Alikhan N.-F."/>
            <person name="Baker D."/>
            <person name="Gharbi K."/>
            <person name="Hall N."/>
            <person name="Watson M."/>
            <person name="Adriaenssens E.M."/>
            <person name="Foster-Nyarko E."/>
            <person name="Jarju S."/>
            <person name="Secka A."/>
            <person name="Antonio M."/>
            <person name="Oren A."/>
            <person name="Chaudhuri R."/>
            <person name="La Ragione R.M."/>
            <person name="Hildebrand F."/>
            <person name="Pallen M.J."/>
        </authorList>
    </citation>
    <scope>NUCLEOTIDE SEQUENCE [LARGE SCALE GENOMIC DNA]</scope>
    <source>
        <strain evidence="4 5">Sa2BVA3</strain>
    </source>
</reference>
<dbReference type="Pfam" id="PF00226">
    <property type="entry name" value="DnaJ"/>
    <property type="match status" value="1"/>
</dbReference>
<gene>
    <name evidence="4" type="ORF">H9645_10450</name>
</gene>
<keyword evidence="1" id="KW-0143">Chaperone</keyword>
<dbReference type="SMART" id="SM00271">
    <property type="entry name" value="DnaJ"/>
    <property type="match status" value="1"/>
</dbReference>
<evidence type="ECO:0000259" key="3">
    <source>
        <dbReference type="PROSITE" id="PS50076"/>
    </source>
</evidence>
<dbReference type="CDD" id="cd06257">
    <property type="entry name" value="DnaJ"/>
    <property type="match status" value="1"/>
</dbReference>
<dbReference type="SUPFAM" id="SSF46565">
    <property type="entry name" value="Chaperone J-domain"/>
    <property type="match status" value="1"/>
</dbReference>
<feature type="domain" description="J" evidence="3">
    <location>
        <begin position="77"/>
        <end position="134"/>
    </location>
</feature>
<protein>
    <submittedName>
        <fullName evidence="4">J domain-containing protein</fullName>
    </submittedName>
</protein>